<evidence type="ECO:0000313" key="8">
    <source>
        <dbReference type="Ensembl" id="ENSNNAP00000006537.1"/>
    </source>
</evidence>
<dbReference type="InterPro" id="IPR036179">
    <property type="entry name" value="Ig-like_dom_sf"/>
</dbReference>
<evidence type="ECO:0000259" key="7">
    <source>
        <dbReference type="PROSITE" id="PS50835"/>
    </source>
</evidence>
<dbReference type="OrthoDB" id="9043395at2759"/>
<evidence type="ECO:0000256" key="2">
    <source>
        <dbReference type="ARBA" id="ARBA00023136"/>
    </source>
</evidence>
<protein>
    <submittedName>
        <fullName evidence="8">V-set and immunoglobulin domain containing 10</fullName>
    </submittedName>
</protein>
<evidence type="ECO:0000256" key="5">
    <source>
        <dbReference type="ARBA" id="ARBA00023319"/>
    </source>
</evidence>
<evidence type="ECO:0000256" key="6">
    <source>
        <dbReference type="SAM" id="Phobius"/>
    </source>
</evidence>
<evidence type="ECO:0000256" key="1">
    <source>
        <dbReference type="ARBA" id="ARBA00004479"/>
    </source>
</evidence>
<name>A0A8C6VML3_NAJNA</name>
<gene>
    <name evidence="8" type="primary">VSIG10</name>
</gene>
<dbReference type="GO" id="GO:0050839">
    <property type="term" value="F:cell adhesion molecule binding"/>
    <property type="evidence" value="ECO:0007669"/>
    <property type="project" value="TreeGrafter"/>
</dbReference>
<dbReference type="Pfam" id="PF13927">
    <property type="entry name" value="Ig_3"/>
    <property type="match status" value="1"/>
</dbReference>
<reference evidence="8" key="1">
    <citation type="submission" date="2025-08" db="UniProtKB">
        <authorList>
            <consortium name="Ensembl"/>
        </authorList>
    </citation>
    <scope>IDENTIFICATION</scope>
</reference>
<dbReference type="PROSITE" id="PS50835">
    <property type="entry name" value="IG_LIKE"/>
    <property type="match status" value="3"/>
</dbReference>
<dbReference type="GO" id="GO:0005886">
    <property type="term" value="C:plasma membrane"/>
    <property type="evidence" value="ECO:0007669"/>
    <property type="project" value="TreeGrafter"/>
</dbReference>
<dbReference type="SMART" id="SM00408">
    <property type="entry name" value="IGc2"/>
    <property type="match status" value="2"/>
</dbReference>
<dbReference type="InterPro" id="IPR003598">
    <property type="entry name" value="Ig_sub2"/>
</dbReference>
<keyword evidence="3" id="KW-1015">Disulfide bond</keyword>
<dbReference type="InterPro" id="IPR003599">
    <property type="entry name" value="Ig_sub"/>
</dbReference>
<dbReference type="Ensembl" id="ENSNNAT00000006852.1">
    <property type="protein sequence ID" value="ENSNNAP00000006537.1"/>
    <property type="gene ID" value="ENSNNAG00000004436.1"/>
</dbReference>
<dbReference type="GO" id="GO:0098609">
    <property type="term" value="P:cell-cell adhesion"/>
    <property type="evidence" value="ECO:0007669"/>
    <property type="project" value="TreeGrafter"/>
</dbReference>
<dbReference type="SMART" id="SM00409">
    <property type="entry name" value="IG"/>
    <property type="match status" value="3"/>
</dbReference>
<dbReference type="AlphaFoldDB" id="A0A8C6VML3"/>
<dbReference type="SUPFAM" id="SSF48726">
    <property type="entry name" value="Immunoglobulin"/>
    <property type="match status" value="4"/>
</dbReference>
<evidence type="ECO:0000313" key="9">
    <source>
        <dbReference type="Proteomes" id="UP000694559"/>
    </source>
</evidence>
<feature type="transmembrane region" description="Helical" evidence="6">
    <location>
        <begin position="373"/>
        <end position="398"/>
    </location>
</feature>
<dbReference type="Proteomes" id="UP000694559">
    <property type="component" value="Unplaced"/>
</dbReference>
<evidence type="ECO:0000256" key="4">
    <source>
        <dbReference type="ARBA" id="ARBA00023180"/>
    </source>
</evidence>
<comment type="subcellular location">
    <subcellularLocation>
        <location evidence="1">Membrane</location>
        <topology evidence="1">Single-pass type I membrane protein</topology>
    </subcellularLocation>
</comment>
<evidence type="ECO:0000256" key="3">
    <source>
        <dbReference type="ARBA" id="ARBA00023157"/>
    </source>
</evidence>
<accession>A0A8C6VML3</accession>
<feature type="domain" description="Ig-like" evidence="7">
    <location>
        <begin position="79"/>
        <end position="172"/>
    </location>
</feature>
<organism evidence="8 9">
    <name type="scientific">Naja naja</name>
    <name type="common">Indian cobra</name>
    <dbReference type="NCBI Taxonomy" id="35670"/>
    <lineage>
        <taxon>Eukaryota</taxon>
        <taxon>Metazoa</taxon>
        <taxon>Chordata</taxon>
        <taxon>Craniata</taxon>
        <taxon>Vertebrata</taxon>
        <taxon>Euteleostomi</taxon>
        <taxon>Lepidosauria</taxon>
        <taxon>Squamata</taxon>
        <taxon>Bifurcata</taxon>
        <taxon>Unidentata</taxon>
        <taxon>Episquamata</taxon>
        <taxon>Toxicofera</taxon>
        <taxon>Serpentes</taxon>
        <taxon>Colubroidea</taxon>
        <taxon>Elapidae</taxon>
        <taxon>Elapinae</taxon>
        <taxon>Naja</taxon>
    </lineage>
</organism>
<keyword evidence="4" id="KW-0325">Glycoprotein</keyword>
<dbReference type="InterPro" id="IPR007110">
    <property type="entry name" value="Ig-like_dom"/>
</dbReference>
<dbReference type="PANTHER" id="PTHR11640:SF157">
    <property type="entry name" value="V-SET AND IMMUNOGLOBULIN DOMAIN-CONTAINING PROTEIN 10"/>
    <property type="match status" value="1"/>
</dbReference>
<reference evidence="8" key="2">
    <citation type="submission" date="2025-09" db="UniProtKB">
        <authorList>
            <consortium name="Ensembl"/>
        </authorList>
    </citation>
    <scope>IDENTIFICATION</scope>
</reference>
<dbReference type="Gene3D" id="2.60.40.10">
    <property type="entry name" value="Immunoglobulins"/>
    <property type="match status" value="3"/>
</dbReference>
<dbReference type="GeneTree" id="ENSGT00940000159876"/>
<feature type="domain" description="Ig-like" evidence="7">
    <location>
        <begin position="273"/>
        <end position="368"/>
    </location>
</feature>
<keyword evidence="9" id="KW-1185">Reference proteome</keyword>
<dbReference type="CDD" id="cd00096">
    <property type="entry name" value="Ig"/>
    <property type="match status" value="2"/>
</dbReference>
<dbReference type="GO" id="GO:0005911">
    <property type="term" value="C:cell-cell junction"/>
    <property type="evidence" value="ECO:0007669"/>
    <property type="project" value="TreeGrafter"/>
</dbReference>
<dbReference type="InterPro" id="IPR051275">
    <property type="entry name" value="Cell_adhesion_signaling"/>
</dbReference>
<dbReference type="GO" id="GO:0007416">
    <property type="term" value="P:synapse assembly"/>
    <property type="evidence" value="ECO:0007669"/>
    <property type="project" value="TreeGrafter"/>
</dbReference>
<keyword evidence="6" id="KW-0812">Transmembrane</keyword>
<dbReference type="InterPro" id="IPR013783">
    <property type="entry name" value="Ig-like_fold"/>
</dbReference>
<proteinExistence type="predicted"/>
<dbReference type="PANTHER" id="PTHR11640">
    <property type="entry name" value="NEPHRIN"/>
    <property type="match status" value="1"/>
</dbReference>
<sequence>EPNGEVSLRCWNASSQVLVPMLLSSDGKLPSDSRFSLVGNSSLHILGLRLEDEGHYVCREILAETNHTHRTWLLMAGGPDRMEVSISPTGTLPNGTLFAKRHDILNFTCSSDSWPDSATKWDFNLLGSAQEPFTEVNSSQSSFVLENIMPNYQGNYSCLATNLLSQRQKSVIRELLVYYPPASSPKCRAETSTENPQEVQLSCSWPGGYPSPTLQWIHPEDLVVDSNTTHFANATVVSLQGSRQLWGKDFICRGSHIANEKENQNCTLRLGEPSVMSSPMKSCFVGRSIEMSCELTASNPPGRITWLRNLSKVELEIQSGGRFLVSQKDGVSTLVIQNCSTSRDQGYYICKAENPLGLREMYVYLKVTEPLNVAGIVGSVVVLLLLGVLVFSGILLYAGPQVCLKGERGSVENYSESSNQQNAFGFKNGSFLDCALGNLIENFEKENILNTYLFIYSLDF</sequence>
<keyword evidence="5" id="KW-0393">Immunoglobulin domain</keyword>
<keyword evidence="6" id="KW-1133">Transmembrane helix</keyword>
<dbReference type="OMA" id="QCWAEMS"/>
<keyword evidence="2 6" id="KW-0472">Membrane</keyword>
<feature type="domain" description="Ig-like" evidence="7">
    <location>
        <begin position="180"/>
        <end position="269"/>
    </location>
</feature>